<dbReference type="AlphaFoldDB" id="A0AAV4YEQ4"/>
<protein>
    <submittedName>
        <fullName evidence="1">Uncharacterized protein</fullName>
    </submittedName>
</protein>
<evidence type="ECO:0000313" key="2">
    <source>
        <dbReference type="Proteomes" id="UP001054945"/>
    </source>
</evidence>
<evidence type="ECO:0000313" key="1">
    <source>
        <dbReference type="EMBL" id="GIZ04719.1"/>
    </source>
</evidence>
<keyword evidence="2" id="KW-1185">Reference proteome</keyword>
<accession>A0AAV4YEQ4</accession>
<dbReference type="EMBL" id="BPLR01001784">
    <property type="protein sequence ID" value="GIZ04719.1"/>
    <property type="molecule type" value="Genomic_DNA"/>
</dbReference>
<gene>
    <name evidence="1" type="ORF">CEXT_214831</name>
</gene>
<proteinExistence type="predicted"/>
<comment type="caution">
    <text evidence="1">The sequence shown here is derived from an EMBL/GenBank/DDBJ whole genome shotgun (WGS) entry which is preliminary data.</text>
</comment>
<organism evidence="1 2">
    <name type="scientific">Caerostris extrusa</name>
    <name type="common">Bark spider</name>
    <name type="synonym">Caerostris bankana</name>
    <dbReference type="NCBI Taxonomy" id="172846"/>
    <lineage>
        <taxon>Eukaryota</taxon>
        <taxon>Metazoa</taxon>
        <taxon>Ecdysozoa</taxon>
        <taxon>Arthropoda</taxon>
        <taxon>Chelicerata</taxon>
        <taxon>Arachnida</taxon>
        <taxon>Araneae</taxon>
        <taxon>Araneomorphae</taxon>
        <taxon>Entelegynae</taxon>
        <taxon>Araneoidea</taxon>
        <taxon>Araneidae</taxon>
        <taxon>Caerostris</taxon>
    </lineage>
</organism>
<dbReference type="Proteomes" id="UP001054945">
    <property type="component" value="Unassembled WGS sequence"/>
</dbReference>
<reference evidence="1 2" key="1">
    <citation type="submission" date="2021-06" db="EMBL/GenBank/DDBJ databases">
        <title>Caerostris extrusa draft genome.</title>
        <authorList>
            <person name="Kono N."/>
            <person name="Arakawa K."/>
        </authorList>
    </citation>
    <scope>NUCLEOTIDE SEQUENCE [LARGE SCALE GENOMIC DNA]</scope>
</reference>
<name>A0AAV4YEQ4_CAEEX</name>
<sequence>MFSTSLGPFDTIFKTLNSTSKTESRTARKTDPSFPRMVISTQRKKEILDQKALSYLPTRRKKSEIESDDFAPFPQAASCICITANRLLILRLSEFQSIQEREFKSYSEIKLCL</sequence>